<evidence type="ECO:0000256" key="1">
    <source>
        <dbReference type="SAM" id="Phobius"/>
    </source>
</evidence>
<proteinExistence type="predicted"/>
<keyword evidence="1" id="KW-0472">Membrane</keyword>
<evidence type="ECO:0008006" key="4">
    <source>
        <dbReference type="Google" id="ProtNLM"/>
    </source>
</evidence>
<dbReference type="AlphaFoldDB" id="A0A1H9M6K9"/>
<feature type="transmembrane region" description="Helical" evidence="1">
    <location>
        <begin position="70"/>
        <end position="96"/>
    </location>
</feature>
<organism evidence="2 3">
    <name type="scientific">Gracilibacillus ureilyticus</name>
    <dbReference type="NCBI Taxonomy" id="531814"/>
    <lineage>
        <taxon>Bacteria</taxon>
        <taxon>Bacillati</taxon>
        <taxon>Bacillota</taxon>
        <taxon>Bacilli</taxon>
        <taxon>Bacillales</taxon>
        <taxon>Bacillaceae</taxon>
        <taxon>Gracilibacillus</taxon>
    </lineage>
</organism>
<reference evidence="2 3" key="1">
    <citation type="submission" date="2016-10" db="EMBL/GenBank/DDBJ databases">
        <authorList>
            <person name="de Groot N.N."/>
        </authorList>
    </citation>
    <scope>NUCLEOTIDE SEQUENCE [LARGE SCALE GENOMIC DNA]</scope>
    <source>
        <strain evidence="2 3">CGMCC 1.7727</strain>
    </source>
</reference>
<gene>
    <name evidence="2" type="ORF">SAMN04487944_101572</name>
</gene>
<dbReference type="STRING" id="531814.SAMN04487944_101572"/>
<dbReference type="RefSeq" id="WP_217640946.1">
    <property type="nucleotide sequence ID" value="NZ_FOGL01000001.1"/>
</dbReference>
<feature type="transmembrane region" description="Helical" evidence="1">
    <location>
        <begin position="47"/>
        <end position="64"/>
    </location>
</feature>
<evidence type="ECO:0000313" key="2">
    <source>
        <dbReference type="EMBL" id="SER19115.1"/>
    </source>
</evidence>
<evidence type="ECO:0000313" key="3">
    <source>
        <dbReference type="Proteomes" id="UP000199687"/>
    </source>
</evidence>
<keyword evidence="1" id="KW-1133">Transmembrane helix</keyword>
<keyword evidence="1" id="KW-0812">Transmembrane</keyword>
<dbReference type="EMBL" id="FOGL01000001">
    <property type="protein sequence ID" value="SER19115.1"/>
    <property type="molecule type" value="Genomic_DNA"/>
</dbReference>
<keyword evidence="3" id="KW-1185">Reference proteome</keyword>
<feature type="transmembrane region" description="Helical" evidence="1">
    <location>
        <begin position="20"/>
        <end position="40"/>
    </location>
</feature>
<accession>A0A1H9M6K9</accession>
<dbReference type="Proteomes" id="UP000199687">
    <property type="component" value="Unassembled WGS sequence"/>
</dbReference>
<name>A0A1H9M6K9_9BACI</name>
<sequence length="248" mass="28951">MSILVTCFMIFLICLFQNDTGAYFIIELAILVATAVLAFFLSWRRMFLIVLSIILITGFSLVFLTDSTIYNQYILIMEHIFLSGSVLLIWIIFSYVRKMEDDLEKIQLKVQQLEKYQGSSQLLTLSEFRNRAMIITTGTKRRDEQNYLLILEVLVQGNTYQALHHSVEATLLNTIRDRFDLVAKFDHDKYIIFLQNTDEKGTQIVIDRFIGQMRTQLNLVDLPFAYYVYKSNAFDLEKMAPYREAGEL</sequence>
<protein>
    <recommendedName>
        <fullName evidence="4">GGDEF domain-containing protein, diguanylate cyclase (C-di-GMP synthetase) or its enzymatically inactive variants</fullName>
    </recommendedName>
</protein>